<feature type="chain" id="PRO_5022764221" evidence="1">
    <location>
        <begin position="23"/>
        <end position="155"/>
    </location>
</feature>
<feature type="signal peptide" evidence="1">
    <location>
        <begin position="1"/>
        <end position="22"/>
    </location>
</feature>
<evidence type="ECO:0000313" key="3">
    <source>
        <dbReference type="Proteomes" id="UP000322077"/>
    </source>
</evidence>
<comment type="caution">
    <text evidence="2">The sequence shown here is derived from an EMBL/GenBank/DDBJ whole genome shotgun (WGS) entry which is preliminary data.</text>
</comment>
<evidence type="ECO:0000256" key="1">
    <source>
        <dbReference type="SAM" id="SignalP"/>
    </source>
</evidence>
<keyword evidence="3" id="KW-1185">Reference proteome</keyword>
<organism evidence="2 3">
    <name type="scientific">Sphingomonas montanisoli</name>
    <dbReference type="NCBI Taxonomy" id="2606412"/>
    <lineage>
        <taxon>Bacteria</taxon>
        <taxon>Pseudomonadati</taxon>
        <taxon>Pseudomonadota</taxon>
        <taxon>Alphaproteobacteria</taxon>
        <taxon>Sphingomonadales</taxon>
        <taxon>Sphingomonadaceae</taxon>
        <taxon>Sphingomonas</taxon>
    </lineage>
</organism>
<protein>
    <submittedName>
        <fullName evidence="2">Uncharacterized protein</fullName>
    </submittedName>
</protein>
<accession>A0A5D9BX90</accession>
<proteinExistence type="predicted"/>
<evidence type="ECO:0000313" key="2">
    <source>
        <dbReference type="EMBL" id="TZG23732.1"/>
    </source>
</evidence>
<dbReference type="AlphaFoldDB" id="A0A5D9BX90"/>
<name>A0A5D9BX90_9SPHN</name>
<keyword evidence="1" id="KW-0732">Signal</keyword>
<dbReference type="Proteomes" id="UP000322077">
    <property type="component" value="Unassembled WGS sequence"/>
</dbReference>
<reference evidence="2 3" key="1">
    <citation type="submission" date="2019-08" db="EMBL/GenBank/DDBJ databases">
        <authorList>
            <person name="Wang G."/>
            <person name="Xu Z."/>
        </authorList>
    </citation>
    <scope>NUCLEOTIDE SEQUENCE [LARGE SCALE GENOMIC DNA]</scope>
    <source>
        <strain evidence="2 3">ZX</strain>
    </source>
</reference>
<sequence>MKMMIRAAIALLALSVCAPILAAGPTGLAITAPAGSVPSQAMTYDDGTGKAQVVRAANPLPITAVRNDAPMTLALANTPATAKTVANGGYYSLAQSCSAYGTVTFRQIGPDGSTPMTIVAKTSADVTVWPIAAGAVVDVTLSGTTACNVTLSRVS</sequence>
<dbReference type="EMBL" id="VTOU01000015">
    <property type="protein sequence ID" value="TZG23732.1"/>
    <property type="molecule type" value="Genomic_DNA"/>
</dbReference>
<gene>
    <name evidence="2" type="ORF">FYJ91_20510</name>
</gene>